<evidence type="ECO:0000313" key="1">
    <source>
        <dbReference type="EMBL" id="ORE18756.1"/>
    </source>
</evidence>
<accession>A0A1X0S3A2</accession>
<name>A0A1X0S3A2_RHIZD</name>
<proteinExistence type="predicted"/>
<organism evidence="1 2">
    <name type="scientific">Rhizopus microsporus</name>
    <dbReference type="NCBI Taxonomy" id="58291"/>
    <lineage>
        <taxon>Eukaryota</taxon>
        <taxon>Fungi</taxon>
        <taxon>Fungi incertae sedis</taxon>
        <taxon>Mucoromycota</taxon>
        <taxon>Mucoromycotina</taxon>
        <taxon>Mucoromycetes</taxon>
        <taxon>Mucorales</taxon>
        <taxon>Mucorineae</taxon>
        <taxon>Rhizopodaceae</taxon>
        <taxon>Rhizopus</taxon>
    </lineage>
</organism>
<gene>
    <name evidence="1" type="ORF">BCV71DRAFT_255262</name>
</gene>
<sequence>MWTLSLYELEVMITEKVEMKISNSDIRSIYDSCHAMAINERLKPNDHRRILNLSSLFDCETECSISSISAKYVASNAMLSEVRLQPRKFRRFAPESYNYDKNNLNKGSELHAQFAVVFPRPCANQMASAATSNTDPTNSKIRLYIIFYTNISGKQLEVGNGEIKRKSASKKVDEARLGKIGVCKRQLHLIMKHTGTTDNFVTFGVLIHGNVKLKYRAWGEFASADDSFKSGKNFPAITSAQEVNGATWLVYWIQVNFFQQLPTS</sequence>
<reference evidence="1 2" key="1">
    <citation type="journal article" date="2016" name="Proc. Natl. Acad. Sci. U.S.A.">
        <title>Lipid metabolic changes in an early divergent fungus govern the establishment of a mutualistic symbiosis with endobacteria.</title>
        <authorList>
            <person name="Lastovetsky O.A."/>
            <person name="Gaspar M.L."/>
            <person name="Mondo S.J."/>
            <person name="LaButti K.M."/>
            <person name="Sandor L."/>
            <person name="Grigoriev I.V."/>
            <person name="Henry S.A."/>
            <person name="Pawlowska T.E."/>
        </authorList>
    </citation>
    <scope>NUCLEOTIDE SEQUENCE [LARGE SCALE GENOMIC DNA]</scope>
    <source>
        <strain evidence="1 2">ATCC 11559</strain>
    </source>
</reference>
<dbReference type="EMBL" id="KV921323">
    <property type="protein sequence ID" value="ORE18756.1"/>
    <property type="molecule type" value="Genomic_DNA"/>
</dbReference>
<evidence type="ECO:0000313" key="2">
    <source>
        <dbReference type="Proteomes" id="UP000242381"/>
    </source>
</evidence>
<protein>
    <submittedName>
        <fullName evidence="1">Uncharacterized protein</fullName>
    </submittedName>
</protein>
<dbReference type="AlphaFoldDB" id="A0A1X0S3A2"/>
<dbReference type="OMA" id="CHAMAIN"/>
<dbReference type="Proteomes" id="UP000242381">
    <property type="component" value="Unassembled WGS sequence"/>
</dbReference>